<dbReference type="AlphaFoldDB" id="D5BWM6"/>
<evidence type="ECO:0000256" key="2">
    <source>
        <dbReference type="ARBA" id="ARBA00022723"/>
    </source>
</evidence>
<feature type="domain" description="Cytochrome c" evidence="5">
    <location>
        <begin position="98"/>
        <end position="183"/>
    </location>
</feature>
<dbReference type="RefSeq" id="WP_013033543.1">
    <property type="nucleotide sequence ID" value="NC_013960.1"/>
</dbReference>
<evidence type="ECO:0000256" key="3">
    <source>
        <dbReference type="ARBA" id="ARBA00023004"/>
    </source>
</evidence>
<evidence type="ECO:0000313" key="7">
    <source>
        <dbReference type="Proteomes" id="UP000001844"/>
    </source>
</evidence>
<dbReference type="GO" id="GO:0020037">
    <property type="term" value="F:heme binding"/>
    <property type="evidence" value="ECO:0007669"/>
    <property type="project" value="InterPro"/>
</dbReference>
<dbReference type="InterPro" id="IPR036909">
    <property type="entry name" value="Cyt_c-like_dom_sf"/>
</dbReference>
<dbReference type="KEGG" id="nhl:Nhal_2606"/>
<dbReference type="Proteomes" id="UP000001844">
    <property type="component" value="Chromosome"/>
</dbReference>
<dbReference type="PANTHER" id="PTHR40394:SF2">
    <property type="entry name" value="QUINOL:CYTOCHROME C OXIDOREDUCTASE MEMBRANE PROTEIN"/>
    <property type="match status" value="1"/>
</dbReference>
<evidence type="ECO:0000256" key="1">
    <source>
        <dbReference type="ARBA" id="ARBA00022617"/>
    </source>
</evidence>
<sequence length="204" mass="23000">MGFRHCLKKEVFWGCIVLVAVLFLSSGCENLMQDMYDQAKYEPFEKSELFPQGQSARPLMDNTVVHASGGFASSSSGRVGIKKVDISGVNIPFPVTLKILQRGQERYNIYCTPCHGLVGDGDGMVVRRGFPRPPSYHSERLRNVPDGHFYNVMTWGFGRMLSYADRIEPQDRWAIVAYIRALQLSQHTRLADVPKNVRQSLESG</sequence>
<dbReference type="STRING" id="472759.Nhal_2606"/>
<dbReference type="Gene3D" id="1.10.760.10">
    <property type="entry name" value="Cytochrome c-like domain"/>
    <property type="match status" value="1"/>
</dbReference>
<dbReference type="EMBL" id="CP001798">
    <property type="protein sequence ID" value="ADE15683.1"/>
    <property type="molecule type" value="Genomic_DNA"/>
</dbReference>
<evidence type="ECO:0000256" key="4">
    <source>
        <dbReference type="PROSITE-ProRule" id="PRU00433"/>
    </source>
</evidence>
<keyword evidence="2 4" id="KW-0479">Metal-binding</keyword>
<dbReference type="InterPro" id="IPR009056">
    <property type="entry name" value="Cyt_c-like_dom"/>
</dbReference>
<dbReference type="GO" id="GO:0046872">
    <property type="term" value="F:metal ion binding"/>
    <property type="evidence" value="ECO:0007669"/>
    <property type="project" value="UniProtKB-KW"/>
</dbReference>
<proteinExistence type="predicted"/>
<dbReference type="PANTHER" id="PTHR40394">
    <property type="entry name" value="LIPOPROTEIN-RELATED"/>
    <property type="match status" value="1"/>
</dbReference>
<evidence type="ECO:0000259" key="5">
    <source>
        <dbReference type="PROSITE" id="PS51007"/>
    </source>
</evidence>
<gene>
    <name evidence="6" type="ordered locus">Nhal_2606</name>
</gene>
<accession>D5BWM6</accession>
<dbReference type="Pfam" id="PF13442">
    <property type="entry name" value="Cytochrome_CBB3"/>
    <property type="match status" value="1"/>
</dbReference>
<reference evidence="7" key="1">
    <citation type="submission" date="2010-04" db="EMBL/GenBank/DDBJ databases">
        <title>Complete genome sequence of Nitrosococcus halophilus Nc4, a salt-adapted, aerobic obligate ammonia-oxidizing sulfur purple bacterium.</title>
        <authorList>
            <consortium name="US DOE Joint Genome Institute"/>
            <person name="Campbell M.A."/>
            <person name="Malfatti S.A."/>
            <person name="Chain P.S.G."/>
            <person name="Heidelberg J.F."/>
            <person name="Ward B.B."/>
            <person name="Klotz M.G."/>
        </authorList>
    </citation>
    <scope>NUCLEOTIDE SEQUENCE [LARGE SCALE GENOMIC DNA]</scope>
    <source>
        <strain evidence="7">Nc4</strain>
    </source>
</reference>
<dbReference type="HOGENOM" id="CLU_088548_1_0_6"/>
<organism evidence="6 7">
    <name type="scientific">Nitrosococcus halophilus (strain Nc4)</name>
    <dbReference type="NCBI Taxonomy" id="472759"/>
    <lineage>
        <taxon>Bacteria</taxon>
        <taxon>Pseudomonadati</taxon>
        <taxon>Pseudomonadota</taxon>
        <taxon>Gammaproteobacteria</taxon>
        <taxon>Chromatiales</taxon>
        <taxon>Chromatiaceae</taxon>
        <taxon>Nitrosococcus</taxon>
    </lineage>
</organism>
<dbReference type="eggNOG" id="COG2010">
    <property type="taxonomic scope" value="Bacteria"/>
</dbReference>
<dbReference type="OrthoDB" id="9779283at2"/>
<keyword evidence="3 4" id="KW-0408">Iron</keyword>
<keyword evidence="1 4" id="KW-0349">Heme</keyword>
<dbReference type="PROSITE" id="PS51007">
    <property type="entry name" value="CYTC"/>
    <property type="match status" value="1"/>
</dbReference>
<protein>
    <recommendedName>
        <fullName evidence="5">Cytochrome c domain-containing protein</fullName>
    </recommendedName>
</protein>
<keyword evidence="7" id="KW-1185">Reference proteome</keyword>
<name>D5BWM6_NITHN</name>
<evidence type="ECO:0000313" key="6">
    <source>
        <dbReference type="EMBL" id="ADE15683.1"/>
    </source>
</evidence>
<dbReference type="GO" id="GO:0009055">
    <property type="term" value="F:electron transfer activity"/>
    <property type="evidence" value="ECO:0007669"/>
    <property type="project" value="InterPro"/>
</dbReference>
<dbReference type="PROSITE" id="PS51257">
    <property type="entry name" value="PROKAR_LIPOPROTEIN"/>
    <property type="match status" value="1"/>
</dbReference>
<dbReference type="SUPFAM" id="SSF46626">
    <property type="entry name" value="Cytochrome c"/>
    <property type="match status" value="1"/>
</dbReference>